<evidence type="ECO:0000259" key="6">
    <source>
        <dbReference type="PROSITE" id="PS50893"/>
    </source>
</evidence>
<sequence length="284" mass="30896">MSAASATGTQDGKVHKDRTPIIEVRNLVKRFGKAMVHDHVDLDVYRDEVLSIVGGSGSGKTVLLRQIVGLERPTSGSIKVFGEDPTRLRPAQLQALRNRWGLQFQRGALFSALSVIDNIALPLRELRALPDNLICRAALLKLQLVGLSARDADKMPSDLSGGMIKRVALARALALEPELLFLDEPTAGLDPMASDDYVALIRELRRELGLTVVMITHDLDTLVALSDRVAVLADHKVIAAAPIPEVVKVDHPFIREYFLGERAQRAMQALPPHGQPDAAPPGEA</sequence>
<accession>A0A1K0J6T8</accession>
<evidence type="ECO:0000256" key="1">
    <source>
        <dbReference type="ARBA" id="ARBA00022448"/>
    </source>
</evidence>
<dbReference type="PANTHER" id="PTHR43023:SF3">
    <property type="entry name" value="PROTEIN TRIGALACTOSYLDIACYLGLYCEROL 3, CHLOROPLASTIC"/>
    <property type="match status" value="1"/>
</dbReference>
<name>A0A1K0J6T8_CUPNE</name>
<reference evidence="7" key="1">
    <citation type="submission" date="2016-09" db="EMBL/GenBank/DDBJ databases">
        <authorList>
            <person name="Capua I."/>
            <person name="De Benedictis P."/>
            <person name="Joannis T."/>
            <person name="Lombin L.H."/>
            <person name="Cattoli G."/>
        </authorList>
    </citation>
    <scope>NUCLEOTIDE SEQUENCE</scope>
    <source>
        <strain evidence="7">B9</strain>
    </source>
</reference>
<dbReference type="Pfam" id="PF00005">
    <property type="entry name" value="ABC_tran"/>
    <property type="match status" value="1"/>
</dbReference>
<dbReference type="GO" id="GO:0016887">
    <property type="term" value="F:ATP hydrolysis activity"/>
    <property type="evidence" value="ECO:0007669"/>
    <property type="project" value="InterPro"/>
</dbReference>
<keyword evidence="3" id="KW-0472">Membrane</keyword>
<dbReference type="RefSeq" id="WP_340520153.1">
    <property type="nucleotide sequence ID" value="NZ_FMSH01000030.1"/>
</dbReference>
<dbReference type="CDD" id="cd03261">
    <property type="entry name" value="ABC_Org_Solvent_Resistant"/>
    <property type="match status" value="1"/>
</dbReference>
<organism evidence="7">
    <name type="scientific">Cupriavidus necator</name>
    <name type="common">Alcaligenes eutrophus</name>
    <name type="synonym">Ralstonia eutropha</name>
    <dbReference type="NCBI Taxonomy" id="106590"/>
    <lineage>
        <taxon>Bacteria</taxon>
        <taxon>Pseudomonadati</taxon>
        <taxon>Pseudomonadota</taxon>
        <taxon>Betaproteobacteria</taxon>
        <taxon>Burkholderiales</taxon>
        <taxon>Burkholderiaceae</taxon>
        <taxon>Cupriavidus</taxon>
    </lineage>
</organism>
<feature type="domain" description="ABC transporter" evidence="6">
    <location>
        <begin position="22"/>
        <end position="259"/>
    </location>
</feature>
<dbReference type="InterPro" id="IPR003439">
    <property type="entry name" value="ABC_transporter-like_ATP-bd"/>
</dbReference>
<evidence type="ECO:0000313" key="7">
    <source>
        <dbReference type="EMBL" id="SCU73620.1"/>
    </source>
</evidence>
<evidence type="ECO:0000256" key="5">
    <source>
        <dbReference type="ARBA" id="ARBA00022840"/>
    </source>
</evidence>
<dbReference type="SUPFAM" id="SSF52540">
    <property type="entry name" value="P-loop containing nucleoside triphosphate hydrolases"/>
    <property type="match status" value="1"/>
</dbReference>
<dbReference type="Gene3D" id="3.40.50.300">
    <property type="entry name" value="P-loop containing nucleotide triphosphate hydrolases"/>
    <property type="match status" value="1"/>
</dbReference>
<dbReference type="InterPro" id="IPR003593">
    <property type="entry name" value="AAA+_ATPase"/>
</dbReference>
<evidence type="ECO:0000256" key="3">
    <source>
        <dbReference type="ARBA" id="ARBA00022519"/>
    </source>
</evidence>
<dbReference type="PROSITE" id="PS50893">
    <property type="entry name" value="ABC_TRANSPORTER_2"/>
    <property type="match status" value="1"/>
</dbReference>
<dbReference type="SMART" id="SM00382">
    <property type="entry name" value="AAA"/>
    <property type="match status" value="1"/>
</dbReference>
<evidence type="ECO:0000256" key="2">
    <source>
        <dbReference type="ARBA" id="ARBA00022475"/>
    </source>
</evidence>
<keyword evidence="2" id="KW-1003">Cell membrane</keyword>
<dbReference type="GO" id="GO:0005524">
    <property type="term" value="F:ATP binding"/>
    <property type="evidence" value="ECO:0007669"/>
    <property type="project" value="UniProtKB-KW"/>
</dbReference>
<dbReference type="PROSITE" id="PS00211">
    <property type="entry name" value="ABC_TRANSPORTER_1"/>
    <property type="match status" value="1"/>
</dbReference>
<keyword evidence="5 7" id="KW-0067">ATP-binding</keyword>
<dbReference type="PANTHER" id="PTHR43023">
    <property type="entry name" value="PROTEIN TRIGALACTOSYLDIACYLGLYCEROL 3, CHLOROPLASTIC"/>
    <property type="match status" value="1"/>
</dbReference>
<dbReference type="InterPro" id="IPR027417">
    <property type="entry name" value="P-loop_NTPase"/>
</dbReference>
<dbReference type="EMBL" id="FMSH01000030">
    <property type="protein sequence ID" value="SCU73620.1"/>
    <property type="molecule type" value="Genomic_DNA"/>
</dbReference>
<evidence type="ECO:0000256" key="4">
    <source>
        <dbReference type="ARBA" id="ARBA00022741"/>
    </source>
</evidence>
<keyword evidence="1" id="KW-0813">Transport</keyword>
<keyword evidence="4" id="KW-0547">Nucleotide-binding</keyword>
<dbReference type="AlphaFoldDB" id="A0A1K0J6T8"/>
<keyword evidence="3" id="KW-0997">Cell inner membrane</keyword>
<dbReference type="InterPro" id="IPR017871">
    <property type="entry name" value="ABC_transporter-like_CS"/>
</dbReference>
<proteinExistence type="predicted"/>
<protein>
    <submittedName>
        <fullName evidence="7">Uncharacterized ABC transporter ATP-binding protein HI_1087</fullName>
    </submittedName>
</protein>
<gene>
    <name evidence="7" type="ORF">CNECB9_1250003</name>
</gene>